<keyword evidence="1" id="KW-0479">Metal-binding</keyword>
<dbReference type="Pfam" id="PF21788">
    <property type="entry name" value="TNP-like_GBD"/>
    <property type="match status" value="1"/>
</dbReference>
<dbReference type="InterPro" id="IPR048365">
    <property type="entry name" value="TNP-like_RNaseH_N"/>
</dbReference>
<evidence type="ECO:0000256" key="3">
    <source>
        <dbReference type="ARBA" id="ARBA00022833"/>
    </source>
</evidence>
<evidence type="ECO:0000313" key="8">
    <source>
        <dbReference type="EMBL" id="AAK54378.1"/>
    </source>
</evidence>
<evidence type="ECO:0000256" key="2">
    <source>
        <dbReference type="ARBA" id="ARBA00022771"/>
    </source>
</evidence>
<dbReference type="InterPro" id="IPR038441">
    <property type="entry name" value="THAP_Znf_sf"/>
</dbReference>
<evidence type="ECO:0000256" key="5">
    <source>
        <dbReference type="PROSITE-ProRule" id="PRU00309"/>
    </source>
</evidence>
<feature type="domain" description="THAP-type" evidence="7">
    <location>
        <begin position="1"/>
        <end position="77"/>
    </location>
</feature>
<keyword evidence="4 5" id="KW-0238">DNA-binding</keyword>
<dbReference type="GO" id="GO:0003677">
    <property type="term" value="F:DNA binding"/>
    <property type="evidence" value="ECO:0007669"/>
    <property type="project" value="UniProtKB-UniRule"/>
</dbReference>
<name>Q8MZL9_DROSS</name>
<dbReference type="Pfam" id="PF21787">
    <property type="entry name" value="TNP-like_RNaseH_N"/>
    <property type="match status" value="1"/>
</dbReference>
<dbReference type="FlyBase" id="FBgn0062288">
    <property type="gene designation" value="Dsus\P-element\T"/>
</dbReference>
<keyword evidence="2 5" id="KW-0863">Zinc-finger</keyword>
<dbReference type="EMBL" id="AY032732">
    <property type="protein sequence ID" value="AAK54378.1"/>
    <property type="molecule type" value="Genomic_DNA"/>
</dbReference>
<protein>
    <submittedName>
        <fullName evidence="8">Repressor</fullName>
    </submittedName>
</protein>
<reference evidence="8" key="1">
    <citation type="submission" date="2001-04" db="EMBL/GenBank/DDBJ databases">
        <title>A domesticated P-element in Drosophila subsilvestris.</title>
        <authorList>
            <person name="Hagemann S."/>
        </authorList>
    </citation>
    <scope>NUCLEOTIDE SEQUENCE</scope>
</reference>
<dbReference type="SMART" id="SM00692">
    <property type="entry name" value="DM3"/>
    <property type="match status" value="1"/>
</dbReference>
<dbReference type="InterPro" id="IPR006612">
    <property type="entry name" value="THAP_Znf"/>
</dbReference>
<evidence type="ECO:0000256" key="4">
    <source>
        <dbReference type="ARBA" id="ARBA00023125"/>
    </source>
</evidence>
<dbReference type="PROSITE" id="PS50950">
    <property type="entry name" value="ZF_THAP"/>
    <property type="match status" value="1"/>
</dbReference>
<dbReference type="Pfam" id="PF05485">
    <property type="entry name" value="THAP"/>
    <property type="match status" value="1"/>
</dbReference>
<organism evidence="8">
    <name type="scientific">Drosophila subsilvestris</name>
    <name type="common">Fruit fly</name>
    <dbReference type="NCBI Taxonomy" id="7239"/>
    <lineage>
        <taxon>Eukaryota</taxon>
        <taxon>Metazoa</taxon>
        <taxon>Ecdysozoa</taxon>
        <taxon>Arthropoda</taxon>
        <taxon>Hexapoda</taxon>
        <taxon>Insecta</taxon>
        <taxon>Pterygota</taxon>
        <taxon>Neoptera</taxon>
        <taxon>Endopterygota</taxon>
        <taxon>Diptera</taxon>
        <taxon>Brachycera</taxon>
        <taxon>Muscomorpha</taxon>
        <taxon>Ephydroidea</taxon>
        <taxon>Drosophilidae</taxon>
        <taxon>Drosophila</taxon>
        <taxon>Sophophora</taxon>
    </lineage>
</organism>
<dbReference type="SUPFAM" id="SSF57716">
    <property type="entry name" value="Glucocorticoid receptor-like (DNA-binding domain)"/>
    <property type="match status" value="1"/>
</dbReference>
<sequence>MKYCSCSRKHVQGVKFINAPKCLVRRSLWEQTLGCSLGDNSKICDTHFNASQWKSAPKRGKVFKRRRLNDDAVPHRDPEPEPKIFKLGYADSSTQTEDKVINRNTLLEKESLRKQLRLMEKEMLSLRQQLGEYQELEKSLGKIFTETQISILKSGGKRALFNATDMSAAICLHTAGPRAYNHLYRKGFPLPSRATLYRWLTDVNAGTLDVVIDLMENEEIPEVDKLCVLSFDEIKVAAAFEDDSSADVVYEPSNYVQLAIARGLKKSWKQPVYYNFNARMDADKLLSIINKLHKRGYPVVAIVSDLGAGNQSLWRELGISETKPWFSHPADEDLKIFVFSDTPHLVKLIRNHYVDSGLVINGNRLTKTTVQQTISHCAKSDESILFKITDNHINIDSLDKQKIKLATQLFSNTTASGIKQCYALGYEVDNACETADLFKIFDDWFGVFNSKLPRANSIEATQPYGQQIEYQRGILAKMSEIMRMEIVGKAHKLPFQEAILVNNTSLDGLHGYLSEKYEIRFISTSRLSQDIVDNFFGATWSKGGQFDHPTPLQFKYMLRKYITGMTKFKQLINK</sequence>
<dbReference type="Gene3D" id="6.20.210.20">
    <property type="entry name" value="THAP domain"/>
    <property type="match status" value="1"/>
</dbReference>
<gene>
    <name evidence="9" type="primary">T</name>
</gene>
<feature type="coiled-coil region" evidence="6">
    <location>
        <begin position="102"/>
        <end position="136"/>
    </location>
</feature>
<evidence type="ECO:0000259" key="7">
    <source>
        <dbReference type="PROSITE" id="PS50950"/>
    </source>
</evidence>
<dbReference type="InterPro" id="IPR048366">
    <property type="entry name" value="TNP-like_GBD"/>
</dbReference>
<keyword evidence="3" id="KW-0862">Zinc</keyword>
<proteinExistence type="predicted"/>
<dbReference type="GO" id="GO:0008270">
    <property type="term" value="F:zinc ion binding"/>
    <property type="evidence" value="ECO:0007669"/>
    <property type="project" value="UniProtKB-KW"/>
</dbReference>
<dbReference type="AlphaFoldDB" id="Q8MZL9"/>
<keyword evidence="6" id="KW-0175">Coiled coil</keyword>
<evidence type="ECO:0000256" key="1">
    <source>
        <dbReference type="ARBA" id="ARBA00022723"/>
    </source>
</evidence>
<evidence type="ECO:0000256" key="6">
    <source>
        <dbReference type="SAM" id="Coils"/>
    </source>
</evidence>
<accession>Q8MZL9</accession>
<evidence type="ECO:0000313" key="9">
    <source>
        <dbReference type="FlyBase" id="FBgn0062288"/>
    </source>
</evidence>